<gene>
    <name evidence="2" type="ORF">MHUMG1_07359</name>
</gene>
<accession>A0A9P8M971</accession>
<dbReference type="InterPro" id="IPR001810">
    <property type="entry name" value="F-box_dom"/>
</dbReference>
<dbReference type="InterPro" id="IPR036047">
    <property type="entry name" value="F-box-like_dom_sf"/>
</dbReference>
<dbReference type="CDD" id="cd09917">
    <property type="entry name" value="F-box_SF"/>
    <property type="match status" value="1"/>
</dbReference>
<dbReference type="EMBL" id="JACEFI010000014">
    <property type="protein sequence ID" value="KAH0595059.1"/>
    <property type="molecule type" value="Genomic_DNA"/>
</dbReference>
<proteinExistence type="predicted"/>
<organism evidence="2 3">
    <name type="scientific">Metarhizium humberi</name>
    <dbReference type="NCBI Taxonomy" id="2596975"/>
    <lineage>
        <taxon>Eukaryota</taxon>
        <taxon>Fungi</taxon>
        <taxon>Dikarya</taxon>
        <taxon>Ascomycota</taxon>
        <taxon>Pezizomycotina</taxon>
        <taxon>Sordariomycetes</taxon>
        <taxon>Hypocreomycetidae</taxon>
        <taxon>Hypocreales</taxon>
        <taxon>Clavicipitaceae</taxon>
        <taxon>Metarhizium</taxon>
    </lineage>
</organism>
<reference evidence="2 3" key="1">
    <citation type="submission" date="2020-07" db="EMBL/GenBank/DDBJ databases">
        <title>Metarhizium humberi genome.</title>
        <authorList>
            <person name="Lysoe E."/>
        </authorList>
    </citation>
    <scope>NUCLEOTIDE SEQUENCE [LARGE SCALE GENOMIC DNA]</scope>
    <source>
        <strain evidence="2 3">ESALQ1638</strain>
    </source>
</reference>
<dbReference type="SUPFAM" id="SSF81383">
    <property type="entry name" value="F-box domain"/>
    <property type="match status" value="1"/>
</dbReference>
<dbReference type="AlphaFoldDB" id="A0A9P8M971"/>
<sequence>MYREQQLSHPSRGEYSSHASLLFRFNSLTYTHQLLRPTNNTTSCSLLKLPPEILIQIFTQSPPVEAILLALTCRPLLSIAHLCNLQVPCPRSHRQPWALALTPRASSNLDSVSTKICRCRQLGSILPRVRAGLIQSRRSRAWGLCVDCASYRPTRKSYWSRKLDRLNTQDWGKDRGDVWQSAVRWFAAGVKVQCPTCQIAEHDLDRAAEDMEDIRTIS</sequence>
<dbReference type="Pfam" id="PF00646">
    <property type="entry name" value="F-box"/>
    <property type="match status" value="1"/>
</dbReference>
<evidence type="ECO:0000313" key="3">
    <source>
        <dbReference type="Proteomes" id="UP000764110"/>
    </source>
</evidence>
<evidence type="ECO:0000259" key="1">
    <source>
        <dbReference type="Pfam" id="PF00646"/>
    </source>
</evidence>
<dbReference type="Proteomes" id="UP000764110">
    <property type="component" value="Unassembled WGS sequence"/>
</dbReference>
<feature type="domain" description="F-box" evidence="1">
    <location>
        <begin position="46"/>
        <end position="84"/>
    </location>
</feature>
<comment type="caution">
    <text evidence="2">The sequence shown here is derived from an EMBL/GenBank/DDBJ whole genome shotgun (WGS) entry which is preliminary data.</text>
</comment>
<keyword evidence="3" id="KW-1185">Reference proteome</keyword>
<name>A0A9P8M971_9HYPO</name>
<protein>
    <recommendedName>
        <fullName evidence="1">F-box domain-containing protein</fullName>
    </recommendedName>
</protein>
<evidence type="ECO:0000313" key="2">
    <source>
        <dbReference type="EMBL" id="KAH0595059.1"/>
    </source>
</evidence>